<dbReference type="SMART" id="SM01017">
    <property type="entry name" value="Arrestin_C"/>
    <property type="match status" value="1"/>
</dbReference>
<comment type="similarity">
    <text evidence="1">Belongs to the arrestin family.</text>
</comment>
<organism evidence="4 5">
    <name type="scientific">Heterodera trifolii</name>
    <dbReference type="NCBI Taxonomy" id="157864"/>
    <lineage>
        <taxon>Eukaryota</taxon>
        <taxon>Metazoa</taxon>
        <taxon>Ecdysozoa</taxon>
        <taxon>Nematoda</taxon>
        <taxon>Chromadorea</taxon>
        <taxon>Rhabditida</taxon>
        <taxon>Tylenchina</taxon>
        <taxon>Tylenchomorpha</taxon>
        <taxon>Tylenchoidea</taxon>
        <taxon>Heteroderidae</taxon>
        <taxon>Heteroderinae</taxon>
        <taxon>Heterodera</taxon>
    </lineage>
</organism>
<dbReference type="Pfam" id="PF02752">
    <property type="entry name" value="Arrestin_C"/>
    <property type="match status" value="1"/>
</dbReference>
<feature type="compositionally biased region" description="Basic residues" evidence="2">
    <location>
        <begin position="288"/>
        <end position="306"/>
    </location>
</feature>
<feature type="region of interest" description="Disordered" evidence="2">
    <location>
        <begin position="579"/>
        <end position="640"/>
    </location>
</feature>
<feature type="region of interest" description="Disordered" evidence="2">
    <location>
        <begin position="254"/>
        <end position="313"/>
    </location>
</feature>
<feature type="compositionally biased region" description="Low complexity" evidence="2">
    <location>
        <begin position="692"/>
        <end position="701"/>
    </location>
</feature>
<evidence type="ECO:0000313" key="4">
    <source>
        <dbReference type="EMBL" id="KAL3109213.1"/>
    </source>
</evidence>
<dbReference type="PANTHER" id="PTHR11188:SF3">
    <property type="entry name" value="ARRESTIN C-TERMINAL-LIKE DOMAIN-CONTAINING PROTEIN"/>
    <property type="match status" value="1"/>
</dbReference>
<dbReference type="InterPro" id="IPR014756">
    <property type="entry name" value="Ig_E-set"/>
</dbReference>
<accession>A0ABD2L249</accession>
<dbReference type="InterPro" id="IPR050357">
    <property type="entry name" value="Arrestin_domain-protein"/>
</dbReference>
<dbReference type="Gene3D" id="2.60.40.640">
    <property type="match status" value="2"/>
</dbReference>
<dbReference type="InterPro" id="IPR011021">
    <property type="entry name" value="Arrestin-like_N"/>
</dbReference>
<evidence type="ECO:0000256" key="1">
    <source>
        <dbReference type="ARBA" id="ARBA00005298"/>
    </source>
</evidence>
<feature type="compositionally biased region" description="Basic and acidic residues" evidence="2">
    <location>
        <begin position="597"/>
        <end position="606"/>
    </location>
</feature>
<sequence>MVHKQNQLETTAAPIAAAQNDNGTADIFEQFEIMFNGDKSVFFGNETVTGSLKIKLKQETVLNAIHLNFKGVAKWIGTGQKEDKEGQTEKIYFDKNFVLLERPPGHPGPGHFKFVAHFAYSLPFECPLPSGCETSYESGSAHIRYFARAILETEQREKFIAKKAFTIGSSPGLDQLVPPQPQPITCKETVRYGGGCCCCGCCCRHRIHAELQLPKSAYSPGENIVGSFHIDSRMARYAIDNIEVRLLDRAERIQPASADDQQHANKEEDKVAPESETDQQNEPEAEKRKKRNANKKKPPKTRREKHAKVPEASSVCQRVVAGRKLDGNALLAAVPEEKHEKRRRRLARLGMDNVVFIKVPAVIPTIEREVADDQQSVQHDEHAQQGQRVLMESPSTATIRARREPFIGVKYALQVALGTHILFEVPIKVVYPTIRNADDANGIKFVPFACGAQPISEPDEANLRGGPFMFTPQYPMHTESPSRQPQQEAIKKTVAELAPADHQLPPNGTAIVSDDGGGIVVPTVSELTETTVTTTTVHHLQQQHTVETMEQQQQLLPNGAKPYKHQQQLHEDQQLNDGQIGRSEQNEGDQHLAPQPHQDDRQKRQEPTVVTDEMPQHNAITQNGHAEPALNGELNGDMHHPNEQEHHILEETYEIVENEDGTKTTFHKSIERHFPINDGPAAEDEEEDKTDQQQQLLHNQQMDVSMSG</sequence>
<proteinExistence type="inferred from homology"/>
<dbReference type="Proteomes" id="UP001620626">
    <property type="component" value="Unassembled WGS sequence"/>
</dbReference>
<name>A0ABD2L249_9BILA</name>
<feature type="compositionally biased region" description="Basic and acidic residues" evidence="2">
    <location>
        <begin position="260"/>
        <end position="273"/>
    </location>
</feature>
<gene>
    <name evidence="4" type="ORF">niasHT_010477</name>
</gene>
<feature type="domain" description="Arrestin C-terminal-like" evidence="3">
    <location>
        <begin position="203"/>
        <end position="433"/>
    </location>
</feature>
<keyword evidence="5" id="KW-1185">Reference proteome</keyword>
<evidence type="ECO:0000256" key="2">
    <source>
        <dbReference type="SAM" id="MobiDB-lite"/>
    </source>
</evidence>
<dbReference type="InterPro" id="IPR011022">
    <property type="entry name" value="Arrestin_C-like"/>
</dbReference>
<dbReference type="SUPFAM" id="SSF81296">
    <property type="entry name" value="E set domains"/>
    <property type="match status" value="1"/>
</dbReference>
<dbReference type="Pfam" id="PF00339">
    <property type="entry name" value="Arrestin_N"/>
    <property type="match status" value="1"/>
</dbReference>
<dbReference type="AlphaFoldDB" id="A0ABD2L249"/>
<protein>
    <recommendedName>
        <fullName evidence="3">Arrestin C-terminal-like domain-containing protein</fullName>
    </recommendedName>
</protein>
<evidence type="ECO:0000259" key="3">
    <source>
        <dbReference type="SMART" id="SM01017"/>
    </source>
</evidence>
<evidence type="ECO:0000313" key="5">
    <source>
        <dbReference type="Proteomes" id="UP001620626"/>
    </source>
</evidence>
<reference evidence="4 5" key="1">
    <citation type="submission" date="2024-10" db="EMBL/GenBank/DDBJ databases">
        <authorList>
            <person name="Kim D."/>
        </authorList>
    </citation>
    <scope>NUCLEOTIDE SEQUENCE [LARGE SCALE GENOMIC DNA]</scope>
    <source>
        <strain evidence="4">BH-2024</strain>
    </source>
</reference>
<dbReference type="InterPro" id="IPR014752">
    <property type="entry name" value="Arrestin-like_C"/>
</dbReference>
<comment type="caution">
    <text evidence="4">The sequence shown here is derived from an EMBL/GenBank/DDBJ whole genome shotgun (WGS) entry which is preliminary data.</text>
</comment>
<dbReference type="EMBL" id="JBICBT010000574">
    <property type="protein sequence ID" value="KAL3109213.1"/>
    <property type="molecule type" value="Genomic_DNA"/>
</dbReference>
<dbReference type="PANTHER" id="PTHR11188">
    <property type="entry name" value="ARRESTIN DOMAIN CONTAINING PROTEIN"/>
    <property type="match status" value="1"/>
</dbReference>
<feature type="region of interest" description="Disordered" evidence="2">
    <location>
        <begin position="672"/>
        <end position="708"/>
    </location>
</feature>